<dbReference type="Gene3D" id="3.90.180.10">
    <property type="entry name" value="Medium-chain alcohol dehydrogenases, catalytic domain"/>
    <property type="match status" value="1"/>
</dbReference>
<gene>
    <name evidence="3" type="ORF">VKT23_009806</name>
</gene>
<sequence>MAPIRNTKLIFNAPVSGLPEPGKSALYDTTNTIDPEAVPLNGSVLIKLLYISIDPLMRGQMRDSSLPSSFPFPAYSIGQPTYGYGVGKIIRSEKDGLENGDYVVSQTMEHAEYSIPTNPELLEKITPEPGLPPSVYVGIAGMPGRTAYFAWREFSKAKKGETAFVSTAAGPVGSLVLQLAKLEGLKVIASVGSDEKVEVVKSLGADVAFNYKTADMQDILAKEGPIDIYWDNVSGSTLDAALANAALHARFICCGMLSVLGTKMGEGIPMKNLMNIVVRRVTMNGFIMTDLTEKWEKEFNEVIPKKLASGEIKYIEDKTRGLENVVEGLVELMSGKNVGKKIVVVSDD</sequence>
<dbReference type="Proteomes" id="UP001498398">
    <property type="component" value="Unassembled WGS sequence"/>
</dbReference>
<feature type="domain" description="Enoyl reductase (ER)" evidence="2">
    <location>
        <begin position="24"/>
        <end position="343"/>
    </location>
</feature>
<dbReference type="Pfam" id="PF16884">
    <property type="entry name" value="ADH_N_2"/>
    <property type="match status" value="1"/>
</dbReference>
<dbReference type="Pfam" id="PF00107">
    <property type="entry name" value="ADH_zinc_N"/>
    <property type="match status" value="1"/>
</dbReference>
<evidence type="ECO:0000313" key="3">
    <source>
        <dbReference type="EMBL" id="KAK7458800.1"/>
    </source>
</evidence>
<comment type="caution">
    <text evidence="3">The sequence shown here is derived from an EMBL/GenBank/DDBJ whole genome shotgun (WGS) entry which is preliminary data.</text>
</comment>
<dbReference type="SUPFAM" id="SSF51735">
    <property type="entry name" value="NAD(P)-binding Rossmann-fold domains"/>
    <property type="match status" value="1"/>
</dbReference>
<dbReference type="SMART" id="SM00829">
    <property type="entry name" value="PKS_ER"/>
    <property type="match status" value="1"/>
</dbReference>
<protein>
    <recommendedName>
        <fullName evidence="2">Enoyl reductase (ER) domain-containing protein</fullName>
    </recommendedName>
</protein>
<evidence type="ECO:0000256" key="1">
    <source>
        <dbReference type="ARBA" id="ARBA00023002"/>
    </source>
</evidence>
<dbReference type="EMBL" id="JBANRG010000017">
    <property type="protein sequence ID" value="KAK7458800.1"/>
    <property type="molecule type" value="Genomic_DNA"/>
</dbReference>
<reference evidence="3 4" key="1">
    <citation type="submission" date="2024-01" db="EMBL/GenBank/DDBJ databases">
        <title>A draft genome for the cacao thread blight pathogen Marasmiellus scandens.</title>
        <authorList>
            <person name="Baruah I.K."/>
            <person name="Leung J."/>
            <person name="Bukari Y."/>
            <person name="Amoako-Attah I."/>
            <person name="Meinhardt L.W."/>
            <person name="Bailey B.A."/>
            <person name="Cohen S.P."/>
        </authorList>
    </citation>
    <scope>NUCLEOTIDE SEQUENCE [LARGE SCALE GENOMIC DNA]</scope>
    <source>
        <strain evidence="3 4">GH-19</strain>
    </source>
</reference>
<name>A0ABR1JDF2_9AGAR</name>
<evidence type="ECO:0000313" key="4">
    <source>
        <dbReference type="Proteomes" id="UP001498398"/>
    </source>
</evidence>
<dbReference type="InterPro" id="IPR013149">
    <property type="entry name" value="ADH-like_C"/>
</dbReference>
<dbReference type="Gene3D" id="3.40.50.720">
    <property type="entry name" value="NAD(P)-binding Rossmann-like Domain"/>
    <property type="match status" value="1"/>
</dbReference>
<dbReference type="SUPFAM" id="SSF50129">
    <property type="entry name" value="GroES-like"/>
    <property type="match status" value="1"/>
</dbReference>
<dbReference type="CDD" id="cd05288">
    <property type="entry name" value="PGDH"/>
    <property type="match status" value="1"/>
</dbReference>
<keyword evidence="4" id="KW-1185">Reference proteome</keyword>
<keyword evidence="1" id="KW-0560">Oxidoreductase</keyword>
<dbReference type="InterPro" id="IPR011032">
    <property type="entry name" value="GroES-like_sf"/>
</dbReference>
<dbReference type="InterPro" id="IPR020843">
    <property type="entry name" value="ER"/>
</dbReference>
<evidence type="ECO:0000259" key="2">
    <source>
        <dbReference type="SMART" id="SM00829"/>
    </source>
</evidence>
<dbReference type="PANTHER" id="PTHR43205">
    <property type="entry name" value="PROSTAGLANDIN REDUCTASE"/>
    <property type="match status" value="1"/>
</dbReference>
<organism evidence="3 4">
    <name type="scientific">Marasmiellus scandens</name>
    <dbReference type="NCBI Taxonomy" id="2682957"/>
    <lineage>
        <taxon>Eukaryota</taxon>
        <taxon>Fungi</taxon>
        <taxon>Dikarya</taxon>
        <taxon>Basidiomycota</taxon>
        <taxon>Agaricomycotina</taxon>
        <taxon>Agaricomycetes</taxon>
        <taxon>Agaricomycetidae</taxon>
        <taxon>Agaricales</taxon>
        <taxon>Marasmiineae</taxon>
        <taxon>Omphalotaceae</taxon>
        <taxon>Marasmiellus</taxon>
    </lineage>
</organism>
<proteinExistence type="predicted"/>
<dbReference type="InterPro" id="IPR036291">
    <property type="entry name" value="NAD(P)-bd_dom_sf"/>
</dbReference>
<dbReference type="InterPro" id="IPR041694">
    <property type="entry name" value="ADH_N_2"/>
</dbReference>
<dbReference type="PANTHER" id="PTHR43205:SF7">
    <property type="entry name" value="PROSTAGLANDIN REDUCTASE 1"/>
    <property type="match status" value="1"/>
</dbReference>
<accession>A0ABR1JDF2</accession>
<dbReference type="InterPro" id="IPR045010">
    <property type="entry name" value="MDR_fam"/>
</dbReference>